<dbReference type="RefSeq" id="WP_152578142.1">
    <property type="nucleotide sequence ID" value="NZ_JAATJI010000002.1"/>
</dbReference>
<dbReference type="AlphaFoldDB" id="A0A7C9GS88"/>
<dbReference type="InterPro" id="IPR052948">
    <property type="entry name" value="Low_temp-induced_all0457"/>
</dbReference>
<evidence type="ECO:0008006" key="3">
    <source>
        <dbReference type="Google" id="ProtNLM"/>
    </source>
</evidence>
<dbReference type="OrthoDB" id="7391373at2"/>
<comment type="caution">
    <text evidence="1">The sequence shown here is derived from an EMBL/GenBank/DDBJ whole genome shotgun (WGS) entry which is preliminary data.</text>
</comment>
<organism evidence="1 2">
    <name type="scientific">Sandarakinorhabdus fusca</name>
    <dbReference type="NCBI Taxonomy" id="1439888"/>
    <lineage>
        <taxon>Bacteria</taxon>
        <taxon>Pseudomonadati</taxon>
        <taxon>Pseudomonadota</taxon>
        <taxon>Alphaproteobacteria</taxon>
        <taxon>Sphingomonadales</taxon>
        <taxon>Sphingosinicellaceae</taxon>
        <taxon>Sandarakinorhabdus</taxon>
    </lineage>
</organism>
<sequence>MSQFVASAVFDNESEADLAVRDLRNAGVPDSALSIIAQHEGKTTTTDGTGEVEGDGSVIRGLLGGGALGAGLAVAALAIPGVGPLAAAGAIAAYATPGAMAAGAALGAVAGGLNEGLQKHGVSSDDATYYDERIGGGGTLVAVDETATGVSADQVREILYRNGGHSSAQSRMAPAY</sequence>
<evidence type="ECO:0000313" key="2">
    <source>
        <dbReference type="Proteomes" id="UP000481327"/>
    </source>
</evidence>
<proteinExistence type="predicted"/>
<protein>
    <recommendedName>
        <fullName evidence="3">DUF1269 domain-containing protein</fullName>
    </recommendedName>
</protein>
<dbReference type="EMBL" id="WIOL01000003">
    <property type="protein sequence ID" value="MQT17711.1"/>
    <property type="molecule type" value="Genomic_DNA"/>
</dbReference>
<reference evidence="1 2" key="1">
    <citation type="submission" date="2019-09" db="EMBL/GenBank/DDBJ databases">
        <title>Polymorphobacter sp. isolated from a lake in China.</title>
        <authorList>
            <person name="Liu Z."/>
        </authorList>
    </citation>
    <scope>NUCLEOTIDE SEQUENCE [LARGE SCALE GENOMIC DNA]</scope>
    <source>
        <strain evidence="1 2">D40P</strain>
    </source>
</reference>
<dbReference type="PANTHER" id="PTHR36109">
    <property type="entry name" value="MEMBRANE PROTEIN-RELATED"/>
    <property type="match status" value="1"/>
</dbReference>
<dbReference type="PANTHER" id="PTHR36109:SF2">
    <property type="entry name" value="MEMBRANE PROTEIN"/>
    <property type="match status" value="1"/>
</dbReference>
<gene>
    <name evidence="1" type="ORF">F3168_10605</name>
</gene>
<name>A0A7C9GS88_9SPHN</name>
<dbReference type="Proteomes" id="UP000481327">
    <property type="component" value="Unassembled WGS sequence"/>
</dbReference>
<keyword evidence="2" id="KW-1185">Reference proteome</keyword>
<accession>A0A7C9GS88</accession>
<evidence type="ECO:0000313" key="1">
    <source>
        <dbReference type="EMBL" id="MQT17711.1"/>
    </source>
</evidence>